<evidence type="ECO:0000313" key="2">
    <source>
        <dbReference type="EMBL" id="KAJ7711878.1"/>
    </source>
</evidence>
<keyword evidence="3" id="KW-1185">Reference proteome</keyword>
<dbReference type="EMBL" id="JARKIB010000383">
    <property type="protein sequence ID" value="KAJ7711878.1"/>
    <property type="molecule type" value="Genomic_DNA"/>
</dbReference>
<gene>
    <name evidence="2" type="ORF">B0H16DRAFT_1744743</name>
</gene>
<sequence length="206" mass="22301">MSSSTPSSSAPPPWRRGAFRPFKATSRSLSCKSEGLAFLIMAVEAATAAGEFAPFPYIKGACGTFVTLPKAVENIRRNQEDLKELCEKIKEIVDILQVQISAGGATIAVRLKDVCEEFERFLQEMLVAVARMQAETEGFRGQIKGFIKSSSISAQIAGDNESPWPNNNNNNNNHNHHHPRCVVLVPAASSFGPSNAVDSPPAQDCL</sequence>
<dbReference type="GO" id="GO:0007166">
    <property type="term" value="P:cell surface receptor signaling pathway"/>
    <property type="evidence" value="ECO:0007669"/>
    <property type="project" value="InterPro"/>
</dbReference>
<evidence type="ECO:0000256" key="1">
    <source>
        <dbReference type="SAM" id="MobiDB-lite"/>
    </source>
</evidence>
<name>A0AAD7MDD5_9AGAR</name>
<evidence type="ECO:0000313" key="3">
    <source>
        <dbReference type="Proteomes" id="UP001215598"/>
    </source>
</evidence>
<accession>A0AAD7MDD5</accession>
<dbReference type="InterPro" id="IPR059179">
    <property type="entry name" value="MLKL-like_MCAfunc"/>
</dbReference>
<proteinExistence type="predicted"/>
<dbReference type="InterPro" id="IPR036537">
    <property type="entry name" value="Adaptor_Cbl_N_dom_sf"/>
</dbReference>
<comment type="caution">
    <text evidence="2">The sequence shown here is derived from an EMBL/GenBank/DDBJ whole genome shotgun (WGS) entry which is preliminary data.</text>
</comment>
<dbReference type="Gene3D" id="1.20.930.20">
    <property type="entry name" value="Adaptor protein Cbl, N-terminal domain"/>
    <property type="match status" value="1"/>
</dbReference>
<protein>
    <submittedName>
        <fullName evidence="2">Uncharacterized protein</fullName>
    </submittedName>
</protein>
<organism evidence="2 3">
    <name type="scientific">Mycena metata</name>
    <dbReference type="NCBI Taxonomy" id="1033252"/>
    <lineage>
        <taxon>Eukaryota</taxon>
        <taxon>Fungi</taxon>
        <taxon>Dikarya</taxon>
        <taxon>Basidiomycota</taxon>
        <taxon>Agaricomycotina</taxon>
        <taxon>Agaricomycetes</taxon>
        <taxon>Agaricomycetidae</taxon>
        <taxon>Agaricales</taxon>
        <taxon>Marasmiineae</taxon>
        <taxon>Mycenaceae</taxon>
        <taxon>Mycena</taxon>
    </lineage>
</organism>
<dbReference type="CDD" id="cd21037">
    <property type="entry name" value="MLKL_NTD"/>
    <property type="match status" value="1"/>
</dbReference>
<dbReference type="Proteomes" id="UP001215598">
    <property type="component" value="Unassembled WGS sequence"/>
</dbReference>
<feature type="region of interest" description="Disordered" evidence="1">
    <location>
        <begin position="157"/>
        <end position="178"/>
    </location>
</feature>
<reference evidence="2" key="1">
    <citation type="submission" date="2023-03" db="EMBL/GenBank/DDBJ databases">
        <title>Massive genome expansion in bonnet fungi (Mycena s.s.) driven by repeated elements and novel gene families across ecological guilds.</title>
        <authorList>
            <consortium name="Lawrence Berkeley National Laboratory"/>
            <person name="Harder C.B."/>
            <person name="Miyauchi S."/>
            <person name="Viragh M."/>
            <person name="Kuo A."/>
            <person name="Thoen E."/>
            <person name="Andreopoulos B."/>
            <person name="Lu D."/>
            <person name="Skrede I."/>
            <person name="Drula E."/>
            <person name="Henrissat B."/>
            <person name="Morin E."/>
            <person name="Kohler A."/>
            <person name="Barry K."/>
            <person name="LaButti K."/>
            <person name="Morin E."/>
            <person name="Salamov A."/>
            <person name="Lipzen A."/>
            <person name="Mereny Z."/>
            <person name="Hegedus B."/>
            <person name="Baldrian P."/>
            <person name="Stursova M."/>
            <person name="Weitz H."/>
            <person name="Taylor A."/>
            <person name="Grigoriev I.V."/>
            <person name="Nagy L.G."/>
            <person name="Martin F."/>
            <person name="Kauserud H."/>
        </authorList>
    </citation>
    <scope>NUCLEOTIDE SEQUENCE</scope>
    <source>
        <strain evidence="2">CBHHK182m</strain>
    </source>
</reference>
<dbReference type="AlphaFoldDB" id="A0AAD7MDD5"/>